<organism evidence="2 3">
    <name type="scientific">Nonomuraea mesophila</name>
    <dbReference type="NCBI Taxonomy" id="2530382"/>
    <lineage>
        <taxon>Bacteria</taxon>
        <taxon>Bacillati</taxon>
        <taxon>Actinomycetota</taxon>
        <taxon>Actinomycetes</taxon>
        <taxon>Streptosporangiales</taxon>
        <taxon>Streptosporangiaceae</taxon>
        <taxon>Nonomuraea</taxon>
    </lineage>
</organism>
<evidence type="ECO:0000256" key="1">
    <source>
        <dbReference type="SAM" id="MobiDB-lite"/>
    </source>
</evidence>
<comment type="caution">
    <text evidence="2">The sequence shown here is derived from an EMBL/GenBank/DDBJ whole genome shotgun (WGS) entry which is preliminary data.</text>
</comment>
<reference evidence="2 3" key="1">
    <citation type="submission" date="2019-03" db="EMBL/GenBank/DDBJ databases">
        <title>Draft genome sequences of novel Actinobacteria.</title>
        <authorList>
            <person name="Sahin N."/>
            <person name="Ay H."/>
            <person name="Saygin H."/>
        </authorList>
    </citation>
    <scope>NUCLEOTIDE SEQUENCE [LARGE SCALE GENOMIC DNA]</scope>
    <source>
        <strain evidence="2 3">6K102</strain>
    </source>
</reference>
<gene>
    <name evidence="2" type="ORF">E1295_10755</name>
</gene>
<dbReference type="EMBL" id="SMLD01000020">
    <property type="protein sequence ID" value="TDE56420.1"/>
    <property type="molecule type" value="Genomic_DNA"/>
</dbReference>
<feature type="region of interest" description="Disordered" evidence="1">
    <location>
        <begin position="131"/>
        <end position="173"/>
    </location>
</feature>
<proteinExistence type="predicted"/>
<accession>A0A4V2ZBG8</accession>
<evidence type="ECO:0000313" key="3">
    <source>
        <dbReference type="Proteomes" id="UP000295136"/>
    </source>
</evidence>
<protein>
    <submittedName>
        <fullName evidence="2">Uncharacterized protein</fullName>
    </submittedName>
</protein>
<evidence type="ECO:0000313" key="2">
    <source>
        <dbReference type="EMBL" id="TDE56420.1"/>
    </source>
</evidence>
<keyword evidence="3" id="KW-1185">Reference proteome</keyword>
<sequence length="173" mass="19638">MPNDEELKDRIYSEIQALEVRTQAAKELRDHFIDGDWDESVTGVVNGYHDSVEQWSARLSSLPALVEQAKPVTPGFDFERFAELLDAAGRRMENVHEQLAEQTAVAQEELARRLAAAQDAVRKENGHVFRELAEHVRQAGRPAHSDPEPERNAERLEEIHDEPPESPDPRNKS</sequence>
<name>A0A4V2ZBG8_9ACTN</name>
<dbReference type="RefSeq" id="WP_132630099.1">
    <property type="nucleotide sequence ID" value="NZ_SMLD01000020.1"/>
</dbReference>
<dbReference type="Proteomes" id="UP000295136">
    <property type="component" value="Unassembled WGS sequence"/>
</dbReference>
<dbReference type="AlphaFoldDB" id="A0A4V2ZBG8"/>